<dbReference type="STRING" id="351605.Gura_3381"/>
<dbReference type="RefSeq" id="WP_011940198.1">
    <property type="nucleotide sequence ID" value="NC_009483.1"/>
</dbReference>
<dbReference type="KEGG" id="gur:Gura_3381"/>
<dbReference type="AlphaFoldDB" id="A5G6W9"/>
<feature type="domain" description="DUF4130" evidence="1">
    <location>
        <begin position="83"/>
        <end position="247"/>
    </location>
</feature>
<dbReference type="HOGENOM" id="CLU_068835_1_0_7"/>
<accession>A5G6W9</accession>
<dbReference type="InterPro" id="IPR025404">
    <property type="entry name" value="DUF4130"/>
</dbReference>
<keyword evidence="3" id="KW-1185">Reference proteome</keyword>
<proteinExistence type="predicted"/>
<sequence length="260" mass="29377">MTIIRYDGSFEGFLCATALTIDDAEPAGFFRGEGGDGGLFDQVVAVASDRDVALAFFERIVREVSRDAFATARHAFHSEASGVELLLWRYLRLGFRVGRRLEGMKADPLVQPVQQLARRVEREVHRFLGFVRFREVEWSGSASLFYAPIEPETDVLPFLAPHFADRLADRPWVIHDLRRGQALFCEGGRVKLLRGVELAGVPRSTKEEDVCAALWQGYFKRLAIEARRNPDLQRQLVPLRHRKHLTEFGDSSPGAVTNEP</sequence>
<dbReference type="EMBL" id="CP000698">
    <property type="protein sequence ID" value="ABQ27537.1"/>
    <property type="molecule type" value="Genomic_DNA"/>
</dbReference>
<gene>
    <name evidence="2" type="ordered locus">Gura_3381</name>
</gene>
<dbReference type="OrthoDB" id="5290748at2"/>
<evidence type="ECO:0000313" key="3">
    <source>
        <dbReference type="Proteomes" id="UP000006695"/>
    </source>
</evidence>
<reference evidence="2 3" key="1">
    <citation type="submission" date="2007-05" db="EMBL/GenBank/DDBJ databases">
        <title>Complete sequence of Geobacter uraniireducens Rf4.</title>
        <authorList>
            <consortium name="US DOE Joint Genome Institute"/>
            <person name="Copeland A."/>
            <person name="Lucas S."/>
            <person name="Lapidus A."/>
            <person name="Barry K."/>
            <person name="Detter J.C."/>
            <person name="Glavina del Rio T."/>
            <person name="Hammon N."/>
            <person name="Israni S."/>
            <person name="Dalin E."/>
            <person name="Tice H."/>
            <person name="Pitluck S."/>
            <person name="Chertkov O."/>
            <person name="Brettin T."/>
            <person name="Bruce D."/>
            <person name="Han C."/>
            <person name="Schmutz J."/>
            <person name="Larimer F."/>
            <person name="Land M."/>
            <person name="Hauser L."/>
            <person name="Kyrpides N."/>
            <person name="Mikhailova N."/>
            <person name="Shelobolina E."/>
            <person name="Aklujkar M."/>
            <person name="Lovley D."/>
            <person name="Richardson P."/>
        </authorList>
    </citation>
    <scope>NUCLEOTIDE SEQUENCE [LARGE SCALE GENOMIC DNA]</scope>
    <source>
        <strain evidence="2 3">Rf4</strain>
    </source>
</reference>
<evidence type="ECO:0000313" key="2">
    <source>
        <dbReference type="EMBL" id="ABQ27537.1"/>
    </source>
</evidence>
<dbReference type="InterPro" id="IPR023875">
    <property type="entry name" value="DNA_repair_put"/>
</dbReference>
<dbReference type="Proteomes" id="UP000006695">
    <property type="component" value="Chromosome"/>
</dbReference>
<dbReference type="NCBIfam" id="TIGR03915">
    <property type="entry name" value="SAM_7_link_chp"/>
    <property type="match status" value="1"/>
</dbReference>
<organism evidence="2 3">
    <name type="scientific">Geotalea uraniireducens (strain Rf4)</name>
    <name type="common">Geobacter uraniireducens</name>
    <dbReference type="NCBI Taxonomy" id="351605"/>
    <lineage>
        <taxon>Bacteria</taxon>
        <taxon>Pseudomonadati</taxon>
        <taxon>Thermodesulfobacteriota</taxon>
        <taxon>Desulfuromonadia</taxon>
        <taxon>Geobacterales</taxon>
        <taxon>Geobacteraceae</taxon>
        <taxon>Geotalea</taxon>
    </lineage>
</organism>
<evidence type="ECO:0000259" key="1">
    <source>
        <dbReference type="Pfam" id="PF13566"/>
    </source>
</evidence>
<dbReference type="Pfam" id="PF13566">
    <property type="entry name" value="DUF4130"/>
    <property type="match status" value="1"/>
</dbReference>
<protein>
    <recommendedName>
        <fullName evidence="1">DUF4130 domain-containing protein</fullName>
    </recommendedName>
</protein>
<name>A5G6W9_GEOUR</name>